<dbReference type="Proteomes" id="UP000268059">
    <property type="component" value="Chromosome"/>
</dbReference>
<accession>A0A3G9J7I1</accession>
<keyword evidence="3" id="KW-1185">Reference proteome</keyword>
<feature type="transmembrane region" description="Helical" evidence="1">
    <location>
        <begin position="30"/>
        <end position="46"/>
    </location>
</feature>
<dbReference type="AlphaFoldDB" id="A0A3G9J7I1"/>
<reference evidence="2 3" key="1">
    <citation type="submission" date="2018-11" db="EMBL/GenBank/DDBJ databases">
        <title>Novel Erysipelotrichaceae bacterium isolated from small intestine of a swine.</title>
        <authorList>
            <person name="Kim J.S."/>
            <person name="Choe H."/>
            <person name="Lee Y.R."/>
            <person name="Kim K.M."/>
            <person name="Park D.S."/>
        </authorList>
    </citation>
    <scope>NUCLEOTIDE SEQUENCE [LARGE SCALE GENOMIC DNA]</scope>
    <source>
        <strain evidence="2 3">SG0102</strain>
    </source>
</reference>
<keyword evidence="1" id="KW-1133">Transmembrane helix</keyword>
<evidence type="ECO:0000313" key="2">
    <source>
        <dbReference type="EMBL" id="BBH27147.1"/>
    </source>
</evidence>
<dbReference type="InParanoid" id="A0A3G9J7I1"/>
<keyword evidence="1" id="KW-0812">Transmembrane</keyword>
<dbReference type="KEGG" id="ebm:SG0102_20810"/>
<dbReference type="EMBL" id="AP019309">
    <property type="protein sequence ID" value="BBH27147.1"/>
    <property type="molecule type" value="Genomic_DNA"/>
</dbReference>
<evidence type="ECO:0000313" key="3">
    <source>
        <dbReference type="Proteomes" id="UP000268059"/>
    </source>
</evidence>
<protein>
    <submittedName>
        <fullName evidence="2">Uncharacterized protein</fullName>
    </submittedName>
</protein>
<name>A0A3G9J7I1_9FIRM</name>
<proteinExistence type="predicted"/>
<feature type="transmembrane region" description="Helical" evidence="1">
    <location>
        <begin position="66"/>
        <end position="84"/>
    </location>
</feature>
<keyword evidence="1" id="KW-0472">Membrane</keyword>
<sequence>MKGRKDTIIICLFVLLFMSAYALMMLSHQGIILFFIGGLAFGYYILFIRDPSCFRHNVDTKLTHRILIYIFVSLCLLLTTYFIYKL</sequence>
<feature type="transmembrane region" description="Helical" evidence="1">
    <location>
        <begin position="7"/>
        <end position="24"/>
    </location>
</feature>
<dbReference type="RefSeq" id="WP_125119899.1">
    <property type="nucleotide sequence ID" value="NZ_AP019309.1"/>
</dbReference>
<evidence type="ECO:0000256" key="1">
    <source>
        <dbReference type="SAM" id="Phobius"/>
    </source>
</evidence>
<gene>
    <name evidence="2" type="ORF">SG0102_20810</name>
</gene>
<organism evidence="2 3">
    <name type="scientific">Intestinibaculum porci</name>
    <dbReference type="NCBI Taxonomy" id="2487118"/>
    <lineage>
        <taxon>Bacteria</taxon>
        <taxon>Bacillati</taxon>
        <taxon>Bacillota</taxon>
        <taxon>Erysipelotrichia</taxon>
        <taxon>Erysipelotrichales</taxon>
        <taxon>Erysipelotrichaceae</taxon>
        <taxon>Intestinibaculum</taxon>
    </lineage>
</organism>